<feature type="region of interest" description="Disordered" evidence="1">
    <location>
        <begin position="139"/>
        <end position="186"/>
    </location>
</feature>
<proteinExistence type="predicted"/>
<dbReference type="InterPro" id="IPR001343">
    <property type="entry name" value="Hemolysn_Ca-bd"/>
</dbReference>
<protein>
    <recommendedName>
        <fullName evidence="4">Calcium-binding protein</fullName>
    </recommendedName>
</protein>
<name>A0A9X0UF04_9PROT</name>
<organism evidence="2 3">
    <name type="scientific">Siccirubricoccus deserti</name>
    <dbReference type="NCBI Taxonomy" id="2013562"/>
    <lineage>
        <taxon>Bacteria</taxon>
        <taxon>Pseudomonadati</taxon>
        <taxon>Pseudomonadota</taxon>
        <taxon>Alphaproteobacteria</taxon>
        <taxon>Acetobacterales</taxon>
        <taxon>Roseomonadaceae</taxon>
        <taxon>Siccirubricoccus</taxon>
    </lineage>
</organism>
<dbReference type="RefSeq" id="WP_186772992.1">
    <property type="nucleotide sequence ID" value="NZ_JACOMF010000046.1"/>
</dbReference>
<dbReference type="Pfam" id="PF00353">
    <property type="entry name" value="HemolysinCabind"/>
    <property type="match status" value="2"/>
</dbReference>
<sequence length="186" mass="18447">MTIKGGAGNDAADGSDLADLLSGGNGDDVLYGGGTQGNVFGTGSPGGVEPLIGGACDETLHGTEDAAGLLGGAGYDVLFGEAGADTFVSERGTGLDVIGAFTSGEDRLRLVGLGVTALAEVQAGFAVIGTDGTIAPAWGTASSRGMSPPWRPAISSSPDRRLPRLAPAHPLRHDCPAPCRQTSPTS</sequence>
<dbReference type="AlphaFoldDB" id="A0A9X0UF04"/>
<evidence type="ECO:0000313" key="3">
    <source>
        <dbReference type="Proteomes" id="UP000600101"/>
    </source>
</evidence>
<dbReference type="SUPFAM" id="SSF51120">
    <property type="entry name" value="beta-Roll"/>
    <property type="match status" value="1"/>
</dbReference>
<dbReference type="EMBL" id="JACOMF010000046">
    <property type="protein sequence ID" value="MBC4018237.1"/>
    <property type="molecule type" value="Genomic_DNA"/>
</dbReference>
<keyword evidence="3" id="KW-1185">Reference proteome</keyword>
<evidence type="ECO:0008006" key="4">
    <source>
        <dbReference type="Google" id="ProtNLM"/>
    </source>
</evidence>
<evidence type="ECO:0000256" key="1">
    <source>
        <dbReference type="SAM" id="MobiDB-lite"/>
    </source>
</evidence>
<dbReference type="PRINTS" id="PR00313">
    <property type="entry name" value="CABNDNGRPT"/>
</dbReference>
<dbReference type="Gene3D" id="2.150.10.10">
    <property type="entry name" value="Serralysin-like metalloprotease, C-terminal"/>
    <property type="match status" value="1"/>
</dbReference>
<comment type="caution">
    <text evidence="2">The sequence shown here is derived from an EMBL/GenBank/DDBJ whole genome shotgun (WGS) entry which is preliminary data.</text>
</comment>
<dbReference type="GO" id="GO:0005509">
    <property type="term" value="F:calcium ion binding"/>
    <property type="evidence" value="ECO:0007669"/>
    <property type="project" value="InterPro"/>
</dbReference>
<reference evidence="2" key="1">
    <citation type="submission" date="2020-08" db="EMBL/GenBank/DDBJ databases">
        <authorList>
            <person name="Hu Y."/>
            <person name="Nguyen S.V."/>
            <person name="Li F."/>
            <person name="Fanning S."/>
        </authorList>
    </citation>
    <scope>NUCLEOTIDE SEQUENCE</scope>
    <source>
        <strain evidence="2">SYSU D8009</strain>
    </source>
</reference>
<dbReference type="InterPro" id="IPR011049">
    <property type="entry name" value="Serralysin-like_metalloprot_C"/>
</dbReference>
<dbReference type="Proteomes" id="UP000600101">
    <property type="component" value="Unassembled WGS sequence"/>
</dbReference>
<gene>
    <name evidence="2" type="ORF">H7965_23365</name>
</gene>
<evidence type="ECO:0000313" key="2">
    <source>
        <dbReference type="EMBL" id="MBC4018237.1"/>
    </source>
</evidence>
<accession>A0A9X0UF04</accession>